<comment type="cofactor">
    <cofactor evidence="2">
        <name>Mg(2+)</name>
        <dbReference type="ChEBI" id="CHEBI:18420"/>
    </cofactor>
</comment>
<feature type="domain" description="Nudix hydrolase" evidence="7">
    <location>
        <begin position="4"/>
        <end position="212"/>
    </location>
</feature>
<evidence type="ECO:0000256" key="2">
    <source>
        <dbReference type="ARBA" id="ARBA00001946"/>
    </source>
</evidence>
<evidence type="ECO:0000256" key="4">
    <source>
        <dbReference type="ARBA" id="ARBA00022801"/>
    </source>
</evidence>
<evidence type="ECO:0000313" key="8">
    <source>
        <dbReference type="EMBL" id="SFA38022.1"/>
    </source>
</evidence>
<proteinExistence type="predicted"/>
<dbReference type="PANTHER" id="PTHR12318">
    <property type="entry name" value="TESTOSTERONE-REGULATED PROTEIN RP2"/>
    <property type="match status" value="1"/>
</dbReference>
<keyword evidence="3" id="KW-0479">Metal-binding</keyword>
<keyword evidence="4" id="KW-0378">Hydrolase</keyword>
<sequence>MSVPVRDASTVVLVRDGEHGLEVFLQRRVKAMAFAAGMTVYPGGGVDASDRTAPTGDDPWVGPAPSWWAEQFGTDEPTARALVLAAVRETFEECGILLAGPDEHAVVADTAEYADGRRAVERREIAFSEFLADTGLSVRADLLRPAARWITPEGETTRRYDTRFFLAAVPAGQRADDATSEAVDAGWFRPADAVADLRTRARTMMPPTWSTLADLAEHATVADAFAAPYRLDPVQPVLVRDGENRRVEFPGAERYYAAFG</sequence>
<dbReference type="SUPFAM" id="SSF55811">
    <property type="entry name" value="Nudix"/>
    <property type="match status" value="1"/>
</dbReference>
<evidence type="ECO:0000256" key="6">
    <source>
        <dbReference type="ARBA" id="ARBA00023211"/>
    </source>
</evidence>
<dbReference type="Gene3D" id="3.90.79.10">
    <property type="entry name" value="Nucleoside Triphosphate Pyrophosphohydrolase"/>
    <property type="match status" value="1"/>
</dbReference>
<protein>
    <recommendedName>
        <fullName evidence="7">Nudix hydrolase domain-containing protein</fullName>
    </recommendedName>
</protein>
<dbReference type="PANTHER" id="PTHR12318:SF0">
    <property type="entry name" value="ACYL-COENZYME A DIPHOSPHATASE NUDT19"/>
    <property type="match status" value="1"/>
</dbReference>
<evidence type="ECO:0000256" key="1">
    <source>
        <dbReference type="ARBA" id="ARBA00001936"/>
    </source>
</evidence>
<evidence type="ECO:0000313" key="9">
    <source>
        <dbReference type="Proteomes" id="UP000182054"/>
    </source>
</evidence>
<dbReference type="GO" id="GO:0046872">
    <property type="term" value="F:metal ion binding"/>
    <property type="evidence" value="ECO:0007669"/>
    <property type="project" value="UniProtKB-KW"/>
</dbReference>
<dbReference type="AlphaFoldDB" id="A0A1I0SET7"/>
<name>A0A1I0SET7_9NOCA</name>
<dbReference type="RefSeq" id="WP_068363533.1">
    <property type="nucleotide sequence ID" value="NZ_FOJN01000001.1"/>
</dbReference>
<dbReference type="InterPro" id="IPR000086">
    <property type="entry name" value="NUDIX_hydrolase_dom"/>
</dbReference>
<dbReference type="OrthoDB" id="7183442at2"/>
<evidence type="ECO:0000259" key="7">
    <source>
        <dbReference type="PROSITE" id="PS51462"/>
    </source>
</evidence>
<evidence type="ECO:0000256" key="3">
    <source>
        <dbReference type="ARBA" id="ARBA00022723"/>
    </source>
</evidence>
<dbReference type="InterPro" id="IPR015797">
    <property type="entry name" value="NUDIX_hydrolase-like_dom_sf"/>
</dbReference>
<dbReference type="InterPro" id="IPR039121">
    <property type="entry name" value="NUDT19"/>
</dbReference>
<dbReference type="CDD" id="cd18870">
    <property type="entry name" value="NUDIX_AcylCoAdiphos_Nudt19"/>
    <property type="match status" value="1"/>
</dbReference>
<gene>
    <name evidence="8" type="ORF">SAMN05444374_10153</name>
</gene>
<reference evidence="8 9" key="1">
    <citation type="submission" date="2016-10" db="EMBL/GenBank/DDBJ databases">
        <authorList>
            <person name="de Groot N.N."/>
        </authorList>
    </citation>
    <scope>NUCLEOTIDE SEQUENCE [LARGE SCALE GENOMIC DNA]</scope>
    <source>
        <strain evidence="8 9">DSM 44908</strain>
    </source>
</reference>
<keyword evidence="5" id="KW-0460">Magnesium</keyword>
<dbReference type="EMBL" id="FOJN01000001">
    <property type="protein sequence ID" value="SFA38022.1"/>
    <property type="molecule type" value="Genomic_DNA"/>
</dbReference>
<dbReference type="GeneID" id="85484126"/>
<keyword evidence="6" id="KW-0464">Manganese</keyword>
<comment type="cofactor">
    <cofactor evidence="1">
        <name>Mn(2+)</name>
        <dbReference type="ChEBI" id="CHEBI:29035"/>
    </cofactor>
</comment>
<organism evidence="8 9">
    <name type="scientific">Rhodococcoides kroppenstedtii</name>
    <dbReference type="NCBI Taxonomy" id="293050"/>
    <lineage>
        <taxon>Bacteria</taxon>
        <taxon>Bacillati</taxon>
        <taxon>Actinomycetota</taxon>
        <taxon>Actinomycetes</taxon>
        <taxon>Mycobacteriales</taxon>
        <taxon>Nocardiaceae</taxon>
        <taxon>Rhodococcoides</taxon>
    </lineage>
</organism>
<evidence type="ECO:0000256" key="5">
    <source>
        <dbReference type="ARBA" id="ARBA00022842"/>
    </source>
</evidence>
<dbReference type="PROSITE" id="PS51462">
    <property type="entry name" value="NUDIX"/>
    <property type="match status" value="1"/>
</dbReference>
<dbReference type="Proteomes" id="UP000182054">
    <property type="component" value="Unassembled WGS sequence"/>
</dbReference>
<dbReference type="GO" id="GO:0016818">
    <property type="term" value="F:hydrolase activity, acting on acid anhydrides, in phosphorus-containing anhydrides"/>
    <property type="evidence" value="ECO:0007669"/>
    <property type="project" value="InterPro"/>
</dbReference>
<accession>A0A1I0SET7</accession>